<name>A0ABR7E5A9_9BACT</name>
<protein>
    <submittedName>
        <fullName evidence="2">Glycosyltransferase family 25 protein</fullName>
    </submittedName>
</protein>
<dbReference type="InterPro" id="IPR002654">
    <property type="entry name" value="Glyco_trans_25"/>
</dbReference>
<dbReference type="Proteomes" id="UP000644010">
    <property type="component" value="Unassembled WGS sequence"/>
</dbReference>
<organism evidence="2 3">
    <name type="scientific">Parabacteroides segnis</name>
    <dbReference type="NCBI Taxonomy" id="2763058"/>
    <lineage>
        <taxon>Bacteria</taxon>
        <taxon>Pseudomonadati</taxon>
        <taxon>Bacteroidota</taxon>
        <taxon>Bacteroidia</taxon>
        <taxon>Bacteroidales</taxon>
        <taxon>Tannerellaceae</taxon>
        <taxon>Parabacteroides</taxon>
    </lineage>
</organism>
<reference evidence="2 3" key="1">
    <citation type="submission" date="2020-08" db="EMBL/GenBank/DDBJ databases">
        <title>Genome public.</title>
        <authorList>
            <person name="Liu C."/>
            <person name="Sun Q."/>
        </authorList>
    </citation>
    <scope>NUCLEOTIDE SEQUENCE [LARGE SCALE GENOMIC DNA]</scope>
    <source>
        <strain evidence="2 3">BX2</strain>
    </source>
</reference>
<evidence type="ECO:0000313" key="3">
    <source>
        <dbReference type="Proteomes" id="UP000644010"/>
    </source>
</evidence>
<keyword evidence="3" id="KW-1185">Reference proteome</keyword>
<evidence type="ECO:0000313" key="2">
    <source>
        <dbReference type="EMBL" id="MBC5644957.1"/>
    </source>
</evidence>
<accession>A0ABR7E5A9</accession>
<feature type="domain" description="Glycosyl transferase family 25" evidence="1">
    <location>
        <begin position="4"/>
        <end position="180"/>
    </location>
</feature>
<dbReference type="EMBL" id="JACOOI010000024">
    <property type="protein sequence ID" value="MBC5644957.1"/>
    <property type="molecule type" value="Genomic_DNA"/>
</dbReference>
<gene>
    <name evidence="2" type="ORF">H8S77_18935</name>
</gene>
<evidence type="ECO:0000259" key="1">
    <source>
        <dbReference type="Pfam" id="PF01755"/>
    </source>
</evidence>
<dbReference type="RefSeq" id="WP_186960721.1">
    <property type="nucleotide sequence ID" value="NZ_JACOOI010000024.1"/>
</dbReference>
<sequence length="287" mass="33988">MKVKTYLINLKDSTERRERAMEEISRYPFMDIEWVEAVNGKKLTEEETARLFNRKKFCSRYHREPLPGEIGCTLSHKECYRRLLCSENEYALILEDDVCFLSPEDVEYVFKRVIGLLPLEEECIITFTRHMIYYPKNSSRIGTYTLYRLWSAYGTCAYLVNKQAARRLLSIERPFLVADDFEYMAKHGILVQGIYPSLALDTSTMRLISSEIIEEDRSSIIWRRKPTFWEYLKGKYRVLKFWLGLLAKQEVERGQPTTKEYLKGKYRGVLFRLGILAKREVENGQYV</sequence>
<dbReference type="Pfam" id="PF01755">
    <property type="entry name" value="Glyco_transf_25"/>
    <property type="match status" value="1"/>
</dbReference>
<comment type="caution">
    <text evidence="2">The sequence shown here is derived from an EMBL/GenBank/DDBJ whole genome shotgun (WGS) entry which is preliminary data.</text>
</comment>
<proteinExistence type="predicted"/>
<dbReference type="CDD" id="cd06532">
    <property type="entry name" value="Glyco_transf_25"/>
    <property type="match status" value="1"/>
</dbReference>